<evidence type="ECO:0000256" key="7">
    <source>
        <dbReference type="ARBA" id="ARBA00023015"/>
    </source>
</evidence>
<keyword evidence="9" id="KW-0010">Activator</keyword>
<dbReference type="Pfam" id="PF02742">
    <property type="entry name" value="Fe_dep_repr_C"/>
    <property type="match status" value="1"/>
</dbReference>
<dbReference type="RefSeq" id="WP_146262703.1">
    <property type="nucleotide sequence ID" value="NZ_SELG01000038.1"/>
</dbReference>
<protein>
    <recommendedName>
        <fullName evidence="4">Transcriptional regulator MntR</fullName>
    </recommendedName>
    <alternativeName>
        <fullName evidence="13">Manganese transport regulator</fullName>
    </alternativeName>
</protein>
<evidence type="ECO:0000256" key="4">
    <source>
        <dbReference type="ARBA" id="ARBA00022386"/>
    </source>
</evidence>
<dbReference type="InterPro" id="IPR022689">
    <property type="entry name" value="Iron_dep_repressor"/>
</dbReference>
<accession>A0A563DB89</accession>
<keyword evidence="8" id="KW-0238">DNA-binding</keyword>
<dbReference type="Pfam" id="PF01325">
    <property type="entry name" value="Fe_dep_repress"/>
    <property type="match status" value="1"/>
</dbReference>
<evidence type="ECO:0000256" key="13">
    <source>
        <dbReference type="ARBA" id="ARBA00032593"/>
    </source>
</evidence>
<keyword evidence="7" id="KW-0805">Transcription regulation</keyword>
<comment type="subunit">
    <text evidence="3">Homodimer.</text>
</comment>
<dbReference type="InterPro" id="IPR050536">
    <property type="entry name" value="DtxR_MntR_Metal-Reg"/>
</dbReference>
<comment type="subcellular location">
    <subcellularLocation>
        <location evidence="1">Cytoplasm</location>
    </subcellularLocation>
</comment>
<evidence type="ECO:0000256" key="12">
    <source>
        <dbReference type="ARBA" id="ARBA00025185"/>
    </source>
</evidence>
<dbReference type="PANTHER" id="PTHR33238">
    <property type="entry name" value="IRON (METAL) DEPENDENT REPRESSOR, DTXR FAMILY"/>
    <property type="match status" value="1"/>
</dbReference>
<evidence type="ECO:0000256" key="3">
    <source>
        <dbReference type="ARBA" id="ARBA00011738"/>
    </source>
</evidence>
<dbReference type="OrthoDB" id="9791355at2"/>
<dbReference type="InterPro" id="IPR036421">
    <property type="entry name" value="Fe_dep_repressor_sf"/>
</dbReference>
<dbReference type="InterPro" id="IPR001367">
    <property type="entry name" value="Fe_dep_repressor"/>
</dbReference>
<dbReference type="GO" id="GO:0003677">
    <property type="term" value="F:DNA binding"/>
    <property type="evidence" value="ECO:0007669"/>
    <property type="project" value="UniProtKB-KW"/>
</dbReference>
<dbReference type="GO" id="GO:0005737">
    <property type="term" value="C:cytoplasm"/>
    <property type="evidence" value="ECO:0007669"/>
    <property type="project" value="UniProtKB-SubCell"/>
</dbReference>
<keyword evidence="6" id="KW-0678">Repressor</keyword>
<dbReference type="GO" id="GO:0003700">
    <property type="term" value="F:DNA-binding transcription factor activity"/>
    <property type="evidence" value="ECO:0007669"/>
    <property type="project" value="InterPro"/>
</dbReference>
<dbReference type="InterPro" id="IPR036388">
    <property type="entry name" value="WH-like_DNA-bd_sf"/>
</dbReference>
<dbReference type="GO" id="GO:0046983">
    <property type="term" value="F:protein dimerization activity"/>
    <property type="evidence" value="ECO:0007669"/>
    <property type="project" value="InterPro"/>
</dbReference>
<dbReference type="Proteomes" id="UP000319499">
    <property type="component" value="Unassembled WGS sequence"/>
</dbReference>
<evidence type="ECO:0000313" key="16">
    <source>
        <dbReference type="Proteomes" id="UP000319499"/>
    </source>
</evidence>
<dbReference type="GO" id="GO:0046914">
    <property type="term" value="F:transition metal ion binding"/>
    <property type="evidence" value="ECO:0007669"/>
    <property type="project" value="InterPro"/>
</dbReference>
<keyword evidence="5" id="KW-0963">Cytoplasm</keyword>
<comment type="similarity">
    <text evidence="2">Belongs to the DtxR/MntR family.</text>
</comment>
<evidence type="ECO:0000256" key="9">
    <source>
        <dbReference type="ARBA" id="ARBA00023159"/>
    </source>
</evidence>
<dbReference type="Gene3D" id="2.30.30.90">
    <property type="match status" value="1"/>
</dbReference>
<dbReference type="PANTHER" id="PTHR33238:SF11">
    <property type="entry name" value="TRANSCRIPTIONAL REGULATOR MNTR"/>
    <property type="match status" value="1"/>
</dbReference>
<evidence type="ECO:0000256" key="11">
    <source>
        <dbReference type="ARBA" id="ARBA00023211"/>
    </source>
</evidence>
<evidence type="ECO:0000256" key="2">
    <source>
        <dbReference type="ARBA" id="ARBA00007871"/>
    </source>
</evidence>
<reference evidence="15 16" key="1">
    <citation type="submission" date="2019-02" db="EMBL/GenBank/DDBJ databases">
        <title>Apibacter muscae sp. nov.: a novel member of the house fly microbiota.</title>
        <authorList>
            <person name="Park R."/>
        </authorList>
    </citation>
    <scope>NUCLEOTIDE SEQUENCE [LARGE SCALE GENOMIC DNA]</scope>
    <source>
        <strain evidence="15 16">AL1</strain>
    </source>
</reference>
<dbReference type="SUPFAM" id="SSF46785">
    <property type="entry name" value="Winged helix' DNA-binding domain"/>
    <property type="match status" value="1"/>
</dbReference>
<sequence length="217" mass="25139">MYSSIEENYLKALYLLADEKEEVSSLALSQALDIKMPTVNSMMKKFADKELIYYKNYKPFKLTKKGKKEAALILRKHRLTEMFLVEKMGFGWEDVHEIAEQIEHIHSEKFFNKMDEILGNPKFDPHGSPIPDLDGNMQWVNFKKLSESKEGQVVVLSAIINGSKEFLEYLNSKKLSLNLELEIESVDNFDGNMKIRILKTNETVILSRMVTDKLLIQ</sequence>
<evidence type="ECO:0000256" key="6">
    <source>
        <dbReference type="ARBA" id="ARBA00022491"/>
    </source>
</evidence>
<evidence type="ECO:0000256" key="1">
    <source>
        <dbReference type="ARBA" id="ARBA00004496"/>
    </source>
</evidence>
<keyword evidence="10" id="KW-0804">Transcription</keyword>
<dbReference type="Gene3D" id="1.10.10.10">
    <property type="entry name" value="Winged helix-like DNA-binding domain superfamily/Winged helix DNA-binding domain"/>
    <property type="match status" value="1"/>
</dbReference>
<evidence type="ECO:0000256" key="10">
    <source>
        <dbReference type="ARBA" id="ARBA00023163"/>
    </source>
</evidence>
<keyword evidence="11" id="KW-0464">Manganese</keyword>
<dbReference type="InterPro" id="IPR036390">
    <property type="entry name" value="WH_DNA-bd_sf"/>
</dbReference>
<dbReference type="SMART" id="SM00529">
    <property type="entry name" value="HTH_DTXR"/>
    <property type="match status" value="1"/>
</dbReference>
<evidence type="ECO:0000259" key="14">
    <source>
        <dbReference type="PROSITE" id="PS50944"/>
    </source>
</evidence>
<keyword evidence="16" id="KW-1185">Reference proteome</keyword>
<name>A0A563DB89_9FLAO</name>
<dbReference type="SUPFAM" id="SSF47979">
    <property type="entry name" value="Iron-dependent repressor protein, dimerization domain"/>
    <property type="match status" value="1"/>
</dbReference>
<dbReference type="InterPro" id="IPR022687">
    <property type="entry name" value="HTH_DTXR"/>
</dbReference>
<evidence type="ECO:0000313" key="15">
    <source>
        <dbReference type="EMBL" id="TWP27357.1"/>
    </source>
</evidence>
<dbReference type="AlphaFoldDB" id="A0A563DB89"/>
<dbReference type="Gene3D" id="1.10.60.10">
    <property type="entry name" value="Iron dependent repressor, metal binding and dimerisation domain"/>
    <property type="match status" value="1"/>
</dbReference>
<evidence type="ECO:0000256" key="8">
    <source>
        <dbReference type="ARBA" id="ARBA00023125"/>
    </source>
</evidence>
<organism evidence="15 16">
    <name type="scientific">Apibacter muscae</name>
    <dbReference type="NCBI Taxonomy" id="2509004"/>
    <lineage>
        <taxon>Bacteria</taxon>
        <taxon>Pseudomonadati</taxon>
        <taxon>Bacteroidota</taxon>
        <taxon>Flavobacteriia</taxon>
        <taxon>Flavobacteriales</taxon>
        <taxon>Weeksellaceae</taxon>
        <taxon>Apibacter</taxon>
    </lineage>
</organism>
<comment type="function">
    <text evidence="12">In the presence of manganese, represses expression of mntH and mntS. Up-regulates expression of mntP.</text>
</comment>
<dbReference type="EMBL" id="SELH01000023">
    <property type="protein sequence ID" value="TWP27357.1"/>
    <property type="molecule type" value="Genomic_DNA"/>
</dbReference>
<proteinExistence type="inferred from homology"/>
<evidence type="ECO:0000256" key="5">
    <source>
        <dbReference type="ARBA" id="ARBA00022490"/>
    </source>
</evidence>
<feature type="domain" description="HTH dtxR-type" evidence="14">
    <location>
        <begin position="1"/>
        <end position="63"/>
    </location>
</feature>
<dbReference type="PROSITE" id="PS50944">
    <property type="entry name" value="HTH_DTXR"/>
    <property type="match status" value="1"/>
</dbReference>
<comment type="caution">
    <text evidence="15">The sequence shown here is derived from an EMBL/GenBank/DDBJ whole genome shotgun (WGS) entry which is preliminary data.</text>
</comment>
<gene>
    <name evidence="15" type="ORF">ETU09_07895</name>
</gene>
<dbReference type="InterPro" id="IPR038157">
    <property type="entry name" value="FeoA_core_dom"/>
</dbReference>